<dbReference type="PANTHER" id="PTHR43756:SF5">
    <property type="entry name" value="CHOLINE MONOOXYGENASE, CHLOROPLASTIC"/>
    <property type="match status" value="1"/>
</dbReference>
<evidence type="ECO:0000256" key="13">
    <source>
        <dbReference type="ARBA" id="ARBA00049097"/>
    </source>
</evidence>
<dbReference type="Pfam" id="PF00355">
    <property type="entry name" value="Rieske"/>
    <property type="match status" value="1"/>
</dbReference>
<dbReference type="InterPro" id="IPR015879">
    <property type="entry name" value="Ring_hydroxy_dOase_asu_C_dom"/>
</dbReference>
<evidence type="ECO:0000256" key="10">
    <source>
        <dbReference type="ARBA" id="ARBA00023004"/>
    </source>
</evidence>
<dbReference type="EC" id="1.14.15.7" evidence="5"/>
<evidence type="ECO:0000256" key="2">
    <source>
        <dbReference type="ARBA" id="ARBA00002149"/>
    </source>
</evidence>
<keyword evidence="7" id="KW-0001">2Fe-2S</keyword>
<dbReference type="PRINTS" id="PR00090">
    <property type="entry name" value="RNGDIOXGNASE"/>
</dbReference>
<evidence type="ECO:0000256" key="5">
    <source>
        <dbReference type="ARBA" id="ARBA00012763"/>
    </source>
</evidence>
<evidence type="ECO:0000256" key="12">
    <source>
        <dbReference type="ARBA" id="ARBA00023027"/>
    </source>
</evidence>
<keyword evidence="16" id="KW-1185">Reference proteome</keyword>
<comment type="function">
    <text evidence="2">Catalyzes the first step of the osmoprotectant glycine betaine synthesis.</text>
</comment>
<gene>
    <name evidence="15" type="ORF">JX265_011512</name>
</gene>
<comment type="catalytic activity">
    <reaction evidence="13">
        <text>choline + 2 reduced [2Fe-2S]-[ferredoxin] + O2 + 2 H(+) = betaine aldehyde hydrate + 2 oxidized [2Fe-2S]-[ferredoxin] + H2O</text>
        <dbReference type="Rhea" id="RHEA:17769"/>
        <dbReference type="Rhea" id="RHEA-COMP:10000"/>
        <dbReference type="Rhea" id="RHEA-COMP:10001"/>
        <dbReference type="ChEBI" id="CHEBI:15354"/>
        <dbReference type="ChEBI" id="CHEBI:15377"/>
        <dbReference type="ChEBI" id="CHEBI:15378"/>
        <dbReference type="ChEBI" id="CHEBI:15379"/>
        <dbReference type="ChEBI" id="CHEBI:15870"/>
        <dbReference type="ChEBI" id="CHEBI:33737"/>
        <dbReference type="ChEBI" id="CHEBI:33738"/>
        <dbReference type="EC" id="1.14.15.7"/>
    </reaction>
</comment>
<evidence type="ECO:0000259" key="14">
    <source>
        <dbReference type="PROSITE" id="PS51296"/>
    </source>
</evidence>
<dbReference type="GO" id="GO:0019133">
    <property type="term" value="F:choline monooxygenase activity"/>
    <property type="evidence" value="ECO:0007669"/>
    <property type="project" value="UniProtKB-EC"/>
</dbReference>
<dbReference type="Gene3D" id="2.102.10.10">
    <property type="entry name" value="Rieske [2Fe-2S] iron-sulphur domain"/>
    <property type="match status" value="1"/>
</dbReference>
<dbReference type="Proteomes" id="UP000829685">
    <property type="component" value="Unassembled WGS sequence"/>
</dbReference>
<evidence type="ECO:0000256" key="1">
    <source>
        <dbReference type="ARBA" id="ARBA00001962"/>
    </source>
</evidence>
<evidence type="ECO:0000313" key="16">
    <source>
        <dbReference type="Proteomes" id="UP000829685"/>
    </source>
</evidence>
<sequence length="437" mass="50242">MFEISVTYLPKLVFLTFSASVLAMALSHLSRFLGLRPPSPTQDTKSPVRALPASWYTSEDMYELERRAIFSKKWLLTTHKIRLPNSGDWLRYEVAGFQFIITKDRTGTINAFHNVCRHRAFPVVTENKGNNSILACKYHNWSYGLNGKLTKAPGYQELEGFDKSQNGLLPIHVHIDTNGFIWVNLDAAQKPSIPWNDDFNGIDEQARFKKYNFDEYQFDHTWEMEGEYNWKILADNYNECYHCPTTHPDIPTIADLSAYGVVTENGYIQHLGNPTPEQIARGFNVAATYYFPNASMNVSPHFFFMQRFVPKGPNRSVMSYEVYRNKNSSDEDFQVINDIYKRIMSEDKYLCANAQQNINAGVFVNGELHPRLEQGPLFFQKSVRELVTAHHKQEQQAKREIWPARQSLPRTADVSEKDLGFCSAVDCSALKMEGLAW</sequence>
<dbReference type="AlphaFoldDB" id="A0A9Q0AHG4"/>
<dbReference type="InterPro" id="IPR015881">
    <property type="entry name" value="ARHD_Rieske_2Fe_2S"/>
</dbReference>
<keyword evidence="10" id="KW-0408">Iron</keyword>
<evidence type="ECO:0000256" key="6">
    <source>
        <dbReference type="ARBA" id="ARBA00014931"/>
    </source>
</evidence>
<evidence type="ECO:0000313" key="15">
    <source>
        <dbReference type="EMBL" id="KAI1856553.1"/>
    </source>
</evidence>
<dbReference type="Pfam" id="PF00848">
    <property type="entry name" value="Ring_hydroxyl_A"/>
    <property type="match status" value="2"/>
</dbReference>
<comment type="similarity">
    <text evidence="4">Belongs to the choline monooxygenase family.</text>
</comment>
<dbReference type="InterPro" id="IPR001663">
    <property type="entry name" value="Rng_hydr_dOase-A"/>
</dbReference>
<keyword evidence="12" id="KW-0520">NAD</keyword>
<keyword evidence="9" id="KW-0560">Oxidoreductase</keyword>
<feature type="domain" description="Rieske" evidence="14">
    <location>
        <begin position="75"/>
        <end position="183"/>
    </location>
</feature>
<keyword evidence="11" id="KW-0411">Iron-sulfur</keyword>
<dbReference type="GO" id="GO:0051537">
    <property type="term" value="F:2 iron, 2 sulfur cluster binding"/>
    <property type="evidence" value="ECO:0007669"/>
    <property type="project" value="UniProtKB-KW"/>
</dbReference>
<dbReference type="GO" id="GO:0005506">
    <property type="term" value="F:iron ion binding"/>
    <property type="evidence" value="ECO:0007669"/>
    <property type="project" value="InterPro"/>
</dbReference>
<dbReference type="PROSITE" id="PS51296">
    <property type="entry name" value="RIESKE"/>
    <property type="match status" value="1"/>
</dbReference>
<dbReference type="InterPro" id="IPR036922">
    <property type="entry name" value="Rieske_2Fe-2S_sf"/>
</dbReference>
<dbReference type="SUPFAM" id="SSF55961">
    <property type="entry name" value="Bet v1-like"/>
    <property type="match status" value="1"/>
</dbReference>
<evidence type="ECO:0000256" key="9">
    <source>
        <dbReference type="ARBA" id="ARBA00023002"/>
    </source>
</evidence>
<dbReference type="EMBL" id="JAFIMR010000043">
    <property type="protein sequence ID" value="KAI1856553.1"/>
    <property type="molecule type" value="Genomic_DNA"/>
</dbReference>
<dbReference type="PROSITE" id="PS00570">
    <property type="entry name" value="RING_HYDROXYL_ALPHA"/>
    <property type="match status" value="1"/>
</dbReference>
<reference evidence="15" key="1">
    <citation type="submission" date="2021-03" db="EMBL/GenBank/DDBJ databases">
        <title>Revisited historic fungal species revealed as producer of novel bioactive compounds through whole genome sequencing and comparative genomics.</title>
        <authorList>
            <person name="Vignolle G.A."/>
            <person name="Hochenegger N."/>
            <person name="Mach R.L."/>
            <person name="Mach-Aigner A.R."/>
            <person name="Javad Rahimi M."/>
            <person name="Salim K.A."/>
            <person name="Chan C.M."/>
            <person name="Lim L.B.L."/>
            <person name="Cai F."/>
            <person name="Druzhinina I.S."/>
            <person name="U'Ren J.M."/>
            <person name="Derntl C."/>
        </authorList>
    </citation>
    <scope>NUCLEOTIDE SEQUENCE</scope>
    <source>
        <strain evidence="15">TUCIM 5799</strain>
    </source>
</reference>
<protein>
    <recommendedName>
        <fullName evidence="6">Choline monooxygenase, chloroplastic</fullName>
        <ecNumber evidence="5">1.14.15.7</ecNumber>
    </recommendedName>
</protein>
<evidence type="ECO:0000256" key="11">
    <source>
        <dbReference type="ARBA" id="ARBA00023014"/>
    </source>
</evidence>
<evidence type="ECO:0000256" key="3">
    <source>
        <dbReference type="ARBA" id="ARBA00004866"/>
    </source>
</evidence>
<keyword evidence="8" id="KW-0479">Metal-binding</keyword>
<evidence type="ECO:0000256" key="7">
    <source>
        <dbReference type="ARBA" id="ARBA00022714"/>
    </source>
</evidence>
<evidence type="ECO:0000256" key="4">
    <source>
        <dbReference type="ARBA" id="ARBA00010848"/>
    </source>
</evidence>
<name>A0A9Q0AHG4_9PEZI</name>
<proteinExistence type="inferred from homology"/>
<dbReference type="CDD" id="cd00680">
    <property type="entry name" value="RHO_alpha_C"/>
    <property type="match status" value="1"/>
</dbReference>
<comment type="caution">
    <text evidence="15">The sequence shown here is derived from an EMBL/GenBank/DDBJ whole genome shotgun (WGS) entry which is preliminary data.</text>
</comment>
<dbReference type="InterPro" id="IPR017941">
    <property type="entry name" value="Rieske_2Fe-2S"/>
</dbReference>
<comment type="pathway">
    <text evidence="3">Amine and polyamine biosynthesis; betaine biosynthesis via choline pathway; betaine aldehyde from choline (monooxygenase route): step 1/1.</text>
</comment>
<organism evidence="15 16">
    <name type="scientific">Neoarthrinium moseri</name>
    <dbReference type="NCBI Taxonomy" id="1658444"/>
    <lineage>
        <taxon>Eukaryota</taxon>
        <taxon>Fungi</taxon>
        <taxon>Dikarya</taxon>
        <taxon>Ascomycota</taxon>
        <taxon>Pezizomycotina</taxon>
        <taxon>Sordariomycetes</taxon>
        <taxon>Xylariomycetidae</taxon>
        <taxon>Amphisphaeriales</taxon>
        <taxon>Apiosporaceae</taxon>
        <taxon>Neoarthrinium</taxon>
    </lineage>
</organism>
<dbReference type="Gene3D" id="3.90.380.10">
    <property type="entry name" value="Naphthalene 1,2-dioxygenase Alpha Subunit, Chain A, domain 1"/>
    <property type="match status" value="2"/>
</dbReference>
<evidence type="ECO:0000256" key="8">
    <source>
        <dbReference type="ARBA" id="ARBA00022723"/>
    </source>
</evidence>
<dbReference type="PANTHER" id="PTHR43756">
    <property type="entry name" value="CHOLINE MONOOXYGENASE, CHLOROPLASTIC"/>
    <property type="match status" value="1"/>
</dbReference>
<accession>A0A9Q0AHG4</accession>
<comment type="cofactor">
    <cofactor evidence="1">
        <name>Fe cation</name>
        <dbReference type="ChEBI" id="CHEBI:24875"/>
    </cofactor>
</comment>
<dbReference type="OrthoDB" id="426882at2759"/>
<dbReference type="SUPFAM" id="SSF50022">
    <property type="entry name" value="ISP domain"/>
    <property type="match status" value="1"/>
</dbReference>
<dbReference type="CDD" id="cd03469">
    <property type="entry name" value="Rieske_RO_Alpha_N"/>
    <property type="match status" value="1"/>
</dbReference>